<keyword evidence="4" id="KW-0436">Ligase</keyword>
<evidence type="ECO:0000256" key="1">
    <source>
        <dbReference type="SAM" id="MobiDB-lite"/>
    </source>
</evidence>
<name>A0A9W6IQG8_9PROT</name>
<organism evidence="4 5">
    <name type="scientific">Maricaulis virginensis</name>
    <dbReference type="NCBI Taxonomy" id="144022"/>
    <lineage>
        <taxon>Bacteria</taxon>
        <taxon>Pseudomonadati</taxon>
        <taxon>Pseudomonadota</taxon>
        <taxon>Alphaproteobacteria</taxon>
        <taxon>Maricaulales</taxon>
        <taxon>Maricaulaceae</taxon>
        <taxon>Maricaulis</taxon>
    </lineage>
</organism>
<dbReference type="Pfam" id="PF13193">
    <property type="entry name" value="AMP-binding_C"/>
    <property type="match status" value="1"/>
</dbReference>
<feature type="domain" description="AMP-binding enzyme C-terminal" evidence="3">
    <location>
        <begin position="402"/>
        <end position="475"/>
    </location>
</feature>
<dbReference type="PANTHER" id="PTHR43767">
    <property type="entry name" value="LONG-CHAIN-FATTY-ACID--COA LIGASE"/>
    <property type="match status" value="1"/>
</dbReference>
<dbReference type="RefSeq" id="WP_271187595.1">
    <property type="nucleotide sequence ID" value="NZ_BSFE01000009.1"/>
</dbReference>
<sequence>MTPVVLAFLEQARRTPDAVAASDDTGATESYASLARRGCALAAGLQSRLGTDTGRIVAIAAKNHVEHLVALIGVFLSGHTWLPLNPRSARPLNDGVRERLNPALLICDTACADCITTDASTLWFEAGSPDGLNALSSDAGNWRQPALAPDHVMSVKLTGGTTGTPKAVAQTQDMIATVVSDLVSVFALGPADTNLAVAPLSHGAFHLLFPLLTTGGRQVILSTSGTEDVLDTMEREGISIAFMPPTLINKLVASGEARPDRFPALRQLIYSAAPMPPAQIEAAQAAFGPRIAALYGQVEAPMAITAMTAAEMQPGIRLQSAGRPCPSTQVRIKDPGPDGTGAIQARGPLVATRYLTGEPFPLDEGWLDTGDRGFLDDEGFLHIRGRSREMIITGGFNIYPAEIERVLAGLGGVREVCVFGVADDYWGERIEAAIVADPHVSDTALGDAVRAAIGAVAVPKAWHRTDALPRNAVGKVVRRELAERFSAAAA</sequence>
<comment type="caution">
    <text evidence="4">The sequence shown here is derived from an EMBL/GenBank/DDBJ whole genome shotgun (WGS) entry which is preliminary data.</text>
</comment>
<dbReference type="InterPro" id="IPR050237">
    <property type="entry name" value="ATP-dep_AMP-bd_enzyme"/>
</dbReference>
<reference evidence="4" key="2">
    <citation type="submission" date="2023-01" db="EMBL/GenBank/DDBJ databases">
        <authorList>
            <person name="Sun Q."/>
            <person name="Evtushenko L."/>
        </authorList>
    </citation>
    <scope>NUCLEOTIDE SEQUENCE</scope>
    <source>
        <strain evidence="4">VKM B-1513</strain>
    </source>
</reference>
<proteinExistence type="predicted"/>
<evidence type="ECO:0000259" key="3">
    <source>
        <dbReference type="Pfam" id="PF13193"/>
    </source>
</evidence>
<dbReference type="InterPro" id="IPR045851">
    <property type="entry name" value="AMP-bd_C_sf"/>
</dbReference>
<protein>
    <submittedName>
        <fullName evidence="4">O-succinylbenzoate--CoA ligase</fullName>
    </submittedName>
</protein>
<evidence type="ECO:0000313" key="5">
    <source>
        <dbReference type="Proteomes" id="UP001143486"/>
    </source>
</evidence>
<dbReference type="GO" id="GO:0016877">
    <property type="term" value="F:ligase activity, forming carbon-sulfur bonds"/>
    <property type="evidence" value="ECO:0007669"/>
    <property type="project" value="UniProtKB-ARBA"/>
</dbReference>
<evidence type="ECO:0000259" key="2">
    <source>
        <dbReference type="Pfam" id="PF00501"/>
    </source>
</evidence>
<feature type="region of interest" description="Disordered" evidence="1">
    <location>
        <begin position="319"/>
        <end position="339"/>
    </location>
</feature>
<dbReference type="AlphaFoldDB" id="A0A9W6IQG8"/>
<dbReference type="PANTHER" id="PTHR43767:SF10">
    <property type="entry name" value="SURFACTIN SYNTHASE SUBUNIT 1"/>
    <property type="match status" value="1"/>
</dbReference>
<dbReference type="Gene3D" id="3.30.300.30">
    <property type="match status" value="1"/>
</dbReference>
<feature type="domain" description="AMP-dependent synthetase/ligase" evidence="2">
    <location>
        <begin position="9"/>
        <end position="355"/>
    </location>
</feature>
<keyword evidence="5" id="KW-1185">Reference proteome</keyword>
<dbReference type="Gene3D" id="3.40.50.12780">
    <property type="entry name" value="N-terminal domain of ligase-like"/>
    <property type="match status" value="1"/>
</dbReference>
<dbReference type="InterPro" id="IPR042099">
    <property type="entry name" value="ANL_N_sf"/>
</dbReference>
<dbReference type="InterPro" id="IPR020845">
    <property type="entry name" value="AMP-binding_CS"/>
</dbReference>
<accession>A0A9W6IQG8</accession>
<dbReference type="InterPro" id="IPR025110">
    <property type="entry name" value="AMP-bd_C"/>
</dbReference>
<dbReference type="PROSITE" id="PS00455">
    <property type="entry name" value="AMP_BINDING"/>
    <property type="match status" value="1"/>
</dbReference>
<dbReference type="InterPro" id="IPR000873">
    <property type="entry name" value="AMP-dep_synth/lig_dom"/>
</dbReference>
<gene>
    <name evidence="4" type="ORF">GCM10017621_27490</name>
</gene>
<dbReference type="Proteomes" id="UP001143486">
    <property type="component" value="Unassembled WGS sequence"/>
</dbReference>
<dbReference type="Pfam" id="PF00501">
    <property type="entry name" value="AMP-binding"/>
    <property type="match status" value="1"/>
</dbReference>
<reference evidence="4" key="1">
    <citation type="journal article" date="2014" name="Int. J. Syst. Evol. Microbiol.">
        <title>Complete genome sequence of Corynebacterium casei LMG S-19264T (=DSM 44701T), isolated from a smear-ripened cheese.</title>
        <authorList>
            <consortium name="US DOE Joint Genome Institute (JGI-PGF)"/>
            <person name="Walter F."/>
            <person name="Albersmeier A."/>
            <person name="Kalinowski J."/>
            <person name="Ruckert C."/>
        </authorList>
    </citation>
    <scope>NUCLEOTIDE SEQUENCE</scope>
    <source>
        <strain evidence="4">VKM B-1513</strain>
    </source>
</reference>
<dbReference type="EMBL" id="BSFE01000009">
    <property type="protein sequence ID" value="GLK53241.1"/>
    <property type="molecule type" value="Genomic_DNA"/>
</dbReference>
<dbReference type="SUPFAM" id="SSF56801">
    <property type="entry name" value="Acetyl-CoA synthetase-like"/>
    <property type="match status" value="1"/>
</dbReference>
<evidence type="ECO:0000313" key="4">
    <source>
        <dbReference type="EMBL" id="GLK53241.1"/>
    </source>
</evidence>